<comment type="caution">
    <text evidence="1">The sequence shown here is derived from an EMBL/GenBank/DDBJ whole genome shotgun (WGS) entry which is preliminary data.</text>
</comment>
<dbReference type="Proteomes" id="UP000637002">
    <property type="component" value="Unassembled WGS sequence"/>
</dbReference>
<organism evidence="1 2">
    <name type="scientific">Chelatococcus reniformis</name>
    <dbReference type="NCBI Taxonomy" id="1494448"/>
    <lineage>
        <taxon>Bacteria</taxon>
        <taxon>Pseudomonadati</taxon>
        <taxon>Pseudomonadota</taxon>
        <taxon>Alphaproteobacteria</taxon>
        <taxon>Hyphomicrobiales</taxon>
        <taxon>Chelatococcaceae</taxon>
        <taxon>Chelatococcus</taxon>
    </lineage>
</organism>
<dbReference type="EMBL" id="BMGG01000005">
    <property type="protein sequence ID" value="GGC70663.1"/>
    <property type="molecule type" value="Genomic_DNA"/>
</dbReference>
<protein>
    <submittedName>
        <fullName evidence="1">Uncharacterized protein</fullName>
    </submittedName>
</protein>
<reference evidence="1" key="1">
    <citation type="journal article" date="2014" name="Int. J. Syst. Evol. Microbiol.">
        <title>Complete genome sequence of Corynebacterium casei LMG S-19264T (=DSM 44701T), isolated from a smear-ripened cheese.</title>
        <authorList>
            <consortium name="US DOE Joint Genome Institute (JGI-PGF)"/>
            <person name="Walter F."/>
            <person name="Albersmeier A."/>
            <person name="Kalinowski J."/>
            <person name="Ruckert C."/>
        </authorList>
    </citation>
    <scope>NUCLEOTIDE SEQUENCE</scope>
    <source>
        <strain evidence="1">CGMCC 1.12919</strain>
    </source>
</reference>
<keyword evidence="2" id="KW-1185">Reference proteome</keyword>
<dbReference type="AlphaFoldDB" id="A0A916UG80"/>
<evidence type="ECO:0000313" key="1">
    <source>
        <dbReference type="EMBL" id="GGC70663.1"/>
    </source>
</evidence>
<dbReference type="RefSeq" id="WP_188610122.1">
    <property type="nucleotide sequence ID" value="NZ_BMGG01000005.1"/>
</dbReference>
<sequence length="199" mass="22134">MIDVKFDLRDFERMARQLGAAADQVPFALAGALNDALFKTRTKLISETWPQHVTVRNAGFMRGALRIEKATKGNLRGEINSSGVGDRGHLRLHATGGIKRAQGALAIPDPAKVRRGAKGVSKNQRPRALPNSFRKGEVIYQRLVAKKRKTGGLRLMYVLKPQATIKKDVPFYEDFRRSMIAEVHAAFPGAMAKAMRTRR</sequence>
<accession>A0A916UG80</accession>
<gene>
    <name evidence="1" type="ORF">GCM10010994_31520</name>
</gene>
<evidence type="ECO:0000313" key="2">
    <source>
        <dbReference type="Proteomes" id="UP000637002"/>
    </source>
</evidence>
<proteinExistence type="predicted"/>
<name>A0A916UG80_9HYPH</name>
<reference evidence="1" key="2">
    <citation type="submission" date="2020-09" db="EMBL/GenBank/DDBJ databases">
        <authorList>
            <person name="Sun Q."/>
            <person name="Zhou Y."/>
        </authorList>
    </citation>
    <scope>NUCLEOTIDE SEQUENCE</scope>
    <source>
        <strain evidence="1">CGMCC 1.12919</strain>
    </source>
</reference>